<dbReference type="WBParaSite" id="BXY_0052400.1">
    <property type="protein sequence ID" value="BXY_0052400.1"/>
    <property type="gene ID" value="BXY_0052400"/>
</dbReference>
<keyword evidence="1" id="KW-0732">Signal</keyword>
<reference evidence="5" key="1">
    <citation type="submission" date="2016-11" db="UniProtKB">
        <authorList>
            <consortium name="WormBaseParasite"/>
        </authorList>
    </citation>
    <scope>IDENTIFICATION</scope>
</reference>
<evidence type="ECO:0000313" key="4">
    <source>
        <dbReference type="Proteomes" id="UP000659654"/>
    </source>
</evidence>
<evidence type="ECO:0000313" key="3">
    <source>
        <dbReference type="Proteomes" id="UP000095284"/>
    </source>
</evidence>
<accession>A0A1I7RIJ3</accession>
<evidence type="ECO:0000313" key="5">
    <source>
        <dbReference type="WBParaSite" id="BXY_0052400.1"/>
    </source>
</evidence>
<protein>
    <submittedName>
        <fullName evidence="2">(pine wood nematode) hypothetical protein</fullName>
    </submittedName>
</protein>
<feature type="signal peptide" evidence="1">
    <location>
        <begin position="1"/>
        <end position="25"/>
    </location>
</feature>
<dbReference type="Proteomes" id="UP000095284">
    <property type="component" value="Unplaced"/>
</dbReference>
<gene>
    <name evidence="2" type="ORF">BXYJ_LOCUS10360</name>
</gene>
<dbReference type="EMBL" id="CAJFDI010000004">
    <property type="protein sequence ID" value="CAD5228269.1"/>
    <property type="molecule type" value="Genomic_DNA"/>
</dbReference>
<keyword evidence="4" id="KW-1185">Reference proteome</keyword>
<sequence length="145" mass="16189">MITRPTKSVLFIVMTLQLLIKSNDAVTCYQCEQTAGDCNETCEGTSCVTSFASYDISSFRQTTYCMNDGARNGCMGDMVTQTFYCYCTTNYCNTPLNVTLTKTTGPPAVSSTTTTYYFTPTTTVFQGRKRRDVLKERIQKVLGWA</sequence>
<dbReference type="PANTHER" id="PTHR37433">
    <property type="entry name" value="PROTEIN CBG25136-RELATED"/>
    <property type="match status" value="1"/>
</dbReference>
<evidence type="ECO:0000313" key="2">
    <source>
        <dbReference type="EMBL" id="CAD5228269.1"/>
    </source>
</evidence>
<evidence type="ECO:0000256" key="1">
    <source>
        <dbReference type="SAM" id="SignalP"/>
    </source>
</evidence>
<dbReference type="Proteomes" id="UP000659654">
    <property type="component" value="Unassembled WGS sequence"/>
</dbReference>
<organism evidence="3 5">
    <name type="scientific">Bursaphelenchus xylophilus</name>
    <name type="common">Pinewood nematode worm</name>
    <name type="synonym">Aphelenchoides xylophilus</name>
    <dbReference type="NCBI Taxonomy" id="6326"/>
    <lineage>
        <taxon>Eukaryota</taxon>
        <taxon>Metazoa</taxon>
        <taxon>Ecdysozoa</taxon>
        <taxon>Nematoda</taxon>
        <taxon>Chromadorea</taxon>
        <taxon>Rhabditida</taxon>
        <taxon>Tylenchina</taxon>
        <taxon>Tylenchomorpha</taxon>
        <taxon>Aphelenchoidea</taxon>
        <taxon>Aphelenchoididae</taxon>
        <taxon>Bursaphelenchus</taxon>
    </lineage>
</organism>
<proteinExistence type="predicted"/>
<name>A0A1I7RIJ3_BURXY</name>
<feature type="chain" id="PRO_5036021801" evidence="1">
    <location>
        <begin position="26"/>
        <end position="145"/>
    </location>
</feature>
<dbReference type="Proteomes" id="UP000582659">
    <property type="component" value="Unassembled WGS sequence"/>
</dbReference>
<reference evidence="2" key="2">
    <citation type="submission" date="2020-09" db="EMBL/GenBank/DDBJ databases">
        <authorList>
            <person name="Kikuchi T."/>
        </authorList>
    </citation>
    <scope>NUCLEOTIDE SEQUENCE</scope>
    <source>
        <strain evidence="2">Ka4C1</strain>
    </source>
</reference>
<dbReference type="EMBL" id="CAJFCV020000004">
    <property type="protein sequence ID" value="CAG9118806.1"/>
    <property type="molecule type" value="Genomic_DNA"/>
</dbReference>
<dbReference type="AlphaFoldDB" id="A0A1I7RIJ3"/>